<evidence type="ECO:0000313" key="3">
    <source>
        <dbReference type="EMBL" id="MEF3835471.1"/>
    </source>
</evidence>
<dbReference type="InterPro" id="IPR046947">
    <property type="entry name" value="LytR-like"/>
</dbReference>
<dbReference type="Gene3D" id="2.40.50.1020">
    <property type="entry name" value="LytTr DNA-binding domain"/>
    <property type="match status" value="1"/>
</dbReference>
<dbReference type="EMBL" id="JAODOP010000004">
    <property type="protein sequence ID" value="MEF3835471.1"/>
    <property type="molecule type" value="Genomic_DNA"/>
</dbReference>
<keyword evidence="1" id="KW-0472">Membrane</keyword>
<dbReference type="SMART" id="SM00850">
    <property type="entry name" value="LytTR"/>
    <property type="match status" value="1"/>
</dbReference>
<dbReference type="RefSeq" id="WP_303307756.1">
    <property type="nucleotide sequence ID" value="NZ_JAODOP010000004.1"/>
</dbReference>
<comment type="caution">
    <text evidence="3">The sequence shown here is derived from an EMBL/GenBank/DDBJ whole genome shotgun (WGS) entry which is preliminary data.</text>
</comment>
<gene>
    <name evidence="3" type="ORF">N1F79_20270</name>
</gene>
<protein>
    <submittedName>
        <fullName evidence="3">LytTR family transcriptional regulator</fullName>
    </submittedName>
</protein>
<keyword evidence="1" id="KW-0812">Transmembrane</keyword>
<accession>A0ABU7XYP6</accession>
<organism evidence="3 4">
    <name type="scientific">Flavivirga spongiicola</name>
    <dbReference type="NCBI Taxonomy" id="421621"/>
    <lineage>
        <taxon>Bacteria</taxon>
        <taxon>Pseudomonadati</taxon>
        <taxon>Bacteroidota</taxon>
        <taxon>Flavobacteriia</taxon>
        <taxon>Flavobacteriales</taxon>
        <taxon>Flavobacteriaceae</taxon>
        <taxon>Flavivirga</taxon>
    </lineage>
</organism>
<name>A0ABU7XYP6_9FLAO</name>
<keyword evidence="4" id="KW-1185">Reference proteome</keyword>
<evidence type="ECO:0000256" key="1">
    <source>
        <dbReference type="SAM" id="Phobius"/>
    </source>
</evidence>
<evidence type="ECO:0000313" key="4">
    <source>
        <dbReference type="Proteomes" id="UP001337305"/>
    </source>
</evidence>
<feature type="transmembrane region" description="Helical" evidence="1">
    <location>
        <begin position="122"/>
        <end position="143"/>
    </location>
</feature>
<proteinExistence type="predicted"/>
<dbReference type="Pfam" id="PF04397">
    <property type="entry name" value="LytTR"/>
    <property type="match status" value="1"/>
</dbReference>
<dbReference type="Proteomes" id="UP001337305">
    <property type="component" value="Unassembled WGS sequence"/>
</dbReference>
<dbReference type="PANTHER" id="PTHR37299">
    <property type="entry name" value="TRANSCRIPTIONAL REGULATOR-RELATED"/>
    <property type="match status" value="1"/>
</dbReference>
<feature type="transmembrane region" description="Helical" evidence="1">
    <location>
        <begin position="20"/>
        <end position="41"/>
    </location>
</feature>
<keyword evidence="1" id="KW-1133">Transmembrane helix</keyword>
<feature type="transmembrane region" description="Helical" evidence="1">
    <location>
        <begin position="53"/>
        <end position="74"/>
    </location>
</feature>
<evidence type="ECO:0000259" key="2">
    <source>
        <dbReference type="PROSITE" id="PS50930"/>
    </source>
</evidence>
<dbReference type="PANTHER" id="PTHR37299:SF1">
    <property type="entry name" value="STAGE 0 SPORULATION PROTEIN A HOMOLOG"/>
    <property type="match status" value="1"/>
</dbReference>
<feature type="domain" description="HTH LytTR-type" evidence="2">
    <location>
        <begin position="173"/>
        <end position="271"/>
    </location>
</feature>
<feature type="transmembrane region" description="Helical" evidence="1">
    <location>
        <begin position="83"/>
        <end position="107"/>
    </location>
</feature>
<dbReference type="InterPro" id="IPR007492">
    <property type="entry name" value="LytTR_DNA-bd_dom"/>
</dbReference>
<reference evidence="3 4" key="1">
    <citation type="submission" date="2022-09" db="EMBL/GenBank/DDBJ databases">
        <title>Genome sequencing of Flavivirga sp. MEBiC05379.</title>
        <authorList>
            <person name="Oh H.-M."/>
            <person name="Kwon K.K."/>
            <person name="Park M.J."/>
            <person name="Yang S.-H."/>
        </authorList>
    </citation>
    <scope>NUCLEOTIDE SEQUENCE [LARGE SCALE GENOMIC DNA]</scope>
    <source>
        <strain evidence="3 4">MEBiC05379</strain>
    </source>
</reference>
<dbReference type="PROSITE" id="PS50930">
    <property type="entry name" value="HTH_LYTTR"/>
    <property type="match status" value="1"/>
</dbReference>
<sequence>MKHFLSQPFTLIDNTKQKLILIGFCLVFGIIFINIFLPFNINLWEKDSGIQQFFRLSSFSFIAAIVIACSQFLVRKLLKINSFLLGGFLLWFFGEVIIISLILHLIYGNLTFPFWPEYLQSFRYTFFGTLIPYFSSILIIYMLQQKELNASVVSSKGTGLIGIPDENGVVKLSLLLSNILYIESADNYIAVYYLDVDQIKSILIRNTLKNIENIFTNSSLKRCHRSYIVNINMIKMVQKKSSKLYLHIKNTTTVIPVSRNYTTAFESIIPSVPK</sequence>